<evidence type="ECO:0000313" key="7">
    <source>
        <dbReference type="EMBL" id="KAK8954769.1"/>
    </source>
</evidence>
<name>A0AAP0C0N3_9ASPA</name>
<reference evidence="7 8" key="1">
    <citation type="journal article" date="2022" name="Nat. Plants">
        <title>Genomes of leafy and leafless Platanthera orchids illuminate the evolution of mycoheterotrophy.</title>
        <authorList>
            <person name="Li M.H."/>
            <person name="Liu K.W."/>
            <person name="Li Z."/>
            <person name="Lu H.C."/>
            <person name="Ye Q.L."/>
            <person name="Zhang D."/>
            <person name="Wang J.Y."/>
            <person name="Li Y.F."/>
            <person name="Zhong Z.M."/>
            <person name="Liu X."/>
            <person name="Yu X."/>
            <person name="Liu D.K."/>
            <person name="Tu X.D."/>
            <person name="Liu B."/>
            <person name="Hao Y."/>
            <person name="Liao X.Y."/>
            <person name="Jiang Y.T."/>
            <person name="Sun W.H."/>
            <person name="Chen J."/>
            <person name="Chen Y.Q."/>
            <person name="Ai Y."/>
            <person name="Zhai J.W."/>
            <person name="Wu S.S."/>
            <person name="Zhou Z."/>
            <person name="Hsiao Y.Y."/>
            <person name="Wu W.L."/>
            <person name="Chen Y.Y."/>
            <person name="Lin Y.F."/>
            <person name="Hsu J.L."/>
            <person name="Li C.Y."/>
            <person name="Wang Z.W."/>
            <person name="Zhao X."/>
            <person name="Zhong W.Y."/>
            <person name="Ma X.K."/>
            <person name="Ma L."/>
            <person name="Huang J."/>
            <person name="Chen G.Z."/>
            <person name="Huang M.Z."/>
            <person name="Huang L."/>
            <person name="Peng D.H."/>
            <person name="Luo Y.B."/>
            <person name="Zou S.Q."/>
            <person name="Chen S.P."/>
            <person name="Lan S."/>
            <person name="Tsai W.C."/>
            <person name="Van de Peer Y."/>
            <person name="Liu Z.J."/>
        </authorList>
    </citation>
    <scope>NUCLEOTIDE SEQUENCE [LARGE SCALE GENOMIC DNA]</scope>
    <source>
        <strain evidence="7">Lor287</strain>
    </source>
</reference>
<evidence type="ECO:0000259" key="6">
    <source>
        <dbReference type="PROSITE" id="PS50102"/>
    </source>
</evidence>
<dbReference type="GO" id="GO:0008380">
    <property type="term" value="P:RNA splicing"/>
    <property type="evidence" value="ECO:0007669"/>
    <property type="project" value="UniProtKB-KW"/>
</dbReference>
<feature type="transmembrane region" description="Helical" evidence="5">
    <location>
        <begin position="197"/>
        <end position="215"/>
    </location>
</feature>
<feature type="compositionally biased region" description="Basic and acidic residues" evidence="4">
    <location>
        <begin position="25"/>
        <end position="46"/>
    </location>
</feature>
<feature type="compositionally biased region" description="Polar residues" evidence="4">
    <location>
        <begin position="261"/>
        <end position="281"/>
    </location>
</feature>
<feature type="region of interest" description="Disordered" evidence="4">
    <location>
        <begin position="1"/>
        <end position="48"/>
    </location>
</feature>
<comment type="caution">
    <text evidence="7">The sequence shown here is derived from an EMBL/GenBank/DDBJ whole genome shotgun (WGS) entry which is preliminary data.</text>
</comment>
<feature type="region of interest" description="Disordered" evidence="4">
    <location>
        <begin position="261"/>
        <end position="295"/>
    </location>
</feature>
<evidence type="ECO:0000256" key="4">
    <source>
        <dbReference type="SAM" id="MobiDB-lite"/>
    </source>
</evidence>
<evidence type="ECO:0000313" key="8">
    <source>
        <dbReference type="Proteomes" id="UP001418222"/>
    </source>
</evidence>
<feature type="region of interest" description="Disordered" evidence="4">
    <location>
        <begin position="129"/>
        <end position="170"/>
    </location>
</feature>
<dbReference type="Pfam" id="PF00076">
    <property type="entry name" value="RRM_1"/>
    <property type="match status" value="1"/>
</dbReference>
<dbReference type="PANTHER" id="PTHR23147">
    <property type="entry name" value="SERINE/ARGININE RICH SPLICING FACTOR"/>
    <property type="match status" value="1"/>
</dbReference>
<gene>
    <name evidence="7" type="primary">SR33</name>
    <name evidence="7" type="ORF">KSP39_PZI002745</name>
</gene>
<dbReference type="GO" id="GO:0006397">
    <property type="term" value="P:mRNA processing"/>
    <property type="evidence" value="ECO:0007669"/>
    <property type="project" value="UniProtKB-KW"/>
</dbReference>
<keyword evidence="1" id="KW-0507">mRNA processing</keyword>
<dbReference type="GO" id="GO:0003723">
    <property type="term" value="F:RNA binding"/>
    <property type="evidence" value="ECO:0007669"/>
    <property type="project" value="UniProtKB-UniRule"/>
</dbReference>
<evidence type="ECO:0000256" key="5">
    <source>
        <dbReference type="SAM" id="Phobius"/>
    </source>
</evidence>
<dbReference type="PROSITE" id="PS50102">
    <property type="entry name" value="RRM"/>
    <property type="match status" value="1"/>
</dbReference>
<evidence type="ECO:0000256" key="2">
    <source>
        <dbReference type="ARBA" id="ARBA00023187"/>
    </source>
</evidence>
<feature type="compositionally biased region" description="Basic residues" evidence="4">
    <location>
        <begin position="15"/>
        <end position="24"/>
    </location>
</feature>
<keyword evidence="5" id="KW-1133">Transmembrane helix</keyword>
<dbReference type="AlphaFoldDB" id="A0AAP0C0N3"/>
<dbReference type="InterPro" id="IPR000504">
    <property type="entry name" value="RRM_dom"/>
</dbReference>
<organism evidence="7 8">
    <name type="scientific">Platanthera zijinensis</name>
    <dbReference type="NCBI Taxonomy" id="2320716"/>
    <lineage>
        <taxon>Eukaryota</taxon>
        <taxon>Viridiplantae</taxon>
        <taxon>Streptophyta</taxon>
        <taxon>Embryophyta</taxon>
        <taxon>Tracheophyta</taxon>
        <taxon>Spermatophyta</taxon>
        <taxon>Magnoliopsida</taxon>
        <taxon>Liliopsida</taxon>
        <taxon>Asparagales</taxon>
        <taxon>Orchidaceae</taxon>
        <taxon>Orchidoideae</taxon>
        <taxon>Orchideae</taxon>
        <taxon>Orchidinae</taxon>
        <taxon>Platanthera</taxon>
    </lineage>
</organism>
<keyword evidence="5" id="KW-0472">Membrane</keyword>
<dbReference type="SUPFAM" id="SSF54928">
    <property type="entry name" value="RNA-binding domain, RBD"/>
    <property type="match status" value="1"/>
</dbReference>
<evidence type="ECO:0000256" key="1">
    <source>
        <dbReference type="ARBA" id="ARBA00022664"/>
    </source>
</evidence>
<accession>A0AAP0C0N3</accession>
<keyword evidence="2" id="KW-0508">mRNA splicing</keyword>
<feature type="domain" description="RRM" evidence="6">
    <location>
        <begin position="49"/>
        <end position="127"/>
    </location>
</feature>
<evidence type="ECO:0000256" key="3">
    <source>
        <dbReference type="PROSITE-ProRule" id="PRU00176"/>
    </source>
</evidence>
<dbReference type="InterPro" id="IPR035979">
    <property type="entry name" value="RBD_domain_sf"/>
</dbReference>
<dbReference type="SMART" id="SM00360">
    <property type="entry name" value="RRM"/>
    <property type="match status" value="1"/>
</dbReference>
<protein>
    <submittedName>
        <fullName evidence="7">Serine/arginine-rich splicing factor 33</fullName>
    </submittedName>
</protein>
<dbReference type="InterPro" id="IPR012677">
    <property type="entry name" value="Nucleotide-bd_a/b_plait_sf"/>
</dbReference>
<sequence length="311" mass="36528">MGRYRSRSRSYSPRRYSRSPPRRKRYDDPRDRFRGAPSRSFRDRRGPPSGLLIRNISLDARPEDLRIPFERFGPVKDVYLPKNYYTGEPRGFGFVKFRYPDDAAEAKLQMNHQIIGGREISIVFAEENRKTPQDMRTSARISGRYNDRGRSPPRSPRQRYRSYSPSPSPRHDSRFEILSMLAFLCIFYNIYDGSFFSPFVLIVFLFLSLYIYTIYSKIYHRLLRLHDVTRWTSKSILTVRSLLYLKKRPLGQQNSCQILSLSPTTQSPPYREQSSPTTQRSPCRDRRSQQGRSNVCSPYTAKGNVSLAMWD</sequence>
<keyword evidence="8" id="KW-1185">Reference proteome</keyword>
<proteinExistence type="predicted"/>
<keyword evidence="5" id="KW-0812">Transmembrane</keyword>
<dbReference type="EMBL" id="JBBWWQ010000002">
    <property type="protein sequence ID" value="KAK8954769.1"/>
    <property type="molecule type" value="Genomic_DNA"/>
</dbReference>
<keyword evidence="3" id="KW-0694">RNA-binding</keyword>
<dbReference type="Gene3D" id="3.30.70.330">
    <property type="match status" value="1"/>
</dbReference>
<dbReference type="Proteomes" id="UP001418222">
    <property type="component" value="Unassembled WGS sequence"/>
</dbReference>
<dbReference type="InterPro" id="IPR050907">
    <property type="entry name" value="SRSF"/>
</dbReference>